<reference evidence="2" key="1">
    <citation type="journal article" date="2012" name="Nat. Biotechnol.">
        <title>Draft genome sequence of pigeonpea (Cajanus cajan), an orphan legume crop of resource-poor farmers.</title>
        <authorList>
            <person name="Varshney R.K."/>
            <person name="Chen W."/>
            <person name="Li Y."/>
            <person name="Bharti A.K."/>
            <person name="Saxena R.K."/>
            <person name="Schlueter J.A."/>
            <person name="Donoghue M.T."/>
            <person name="Azam S."/>
            <person name="Fan G."/>
            <person name="Whaley A.M."/>
            <person name="Farmer A.D."/>
            <person name="Sheridan J."/>
            <person name="Iwata A."/>
            <person name="Tuteja R."/>
            <person name="Penmetsa R.V."/>
            <person name="Wu W."/>
            <person name="Upadhyaya H.D."/>
            <person name="Yang S.P."/>
            <person name="Shah T."/>
            <person name="Saxena K.B."/>
            <person name="Michael T."/>
            <person name="McCombie W.R."/>
            <person name="Yang B."/>
            <person name="Zhang G."/>
            <person name="Yang H."/>
            <person name="Wang J."/>
            <person name="Spillane C."/>
            <person name="Cook D.R."/>
            <person name="May G.D."/>
            <person name="Xu X."/>
            <person name="Jackson S.A."/>
        </authorList>
    </citation>
    <scope>NUCLEOTIDE SEQUENCE [LARGE SCALE GENOMIC DNA]</scope>
</reference>
<evidence type="ECO:0000313" key="2">
    <source>
        <dbReference type="EMBL" id="KYP42715.1"/>
    </source>
</evidence>
<dbReference type="SUPFAM" id="SSF53098">
    <property type="entry name" value="Ribonuclease H-like"/>
    <property type="match status" value="1"/>
</dbReference>
<dbReference type="Gramene" id="C.cajan_35531.t">
    <property type="protein sequence ID" value="C.cajan_35531.t.cds1"/>
    <property type="gene ID" value="C.cajan_35531"/>
</dbReference>
<dbReference type="AlphaFoldDB" id="A0A151RJT9"/>
<organism evidence="2 3">
    <name type="scientific">Cajanus cajan</name>
    <name type="common">Pigeon pea</name>
    <name type="synonym">Cajanus indicus</name>
    <dbReference type="NCBI Taxonomy" id="3821"/>
    <lineage>
        <taxon>Eukaryota</taxon>
        <taxon>Viridiplantae</taxon>
        <taxon>Streptophyta</taxon>
        <taxon>Embryophyta</taxon>
        <taxon>Tracheophyta</taxon>
        <taxon>Spermatophyta</taxon>
        <taxon>Magnoliopsida</taxon>
        <taxon>eudicotyledons</taxon>
        <taxon>Gunneridae</taxon>
        <taxon>Pentapetalae</taxon>
        <taxon>rosids</taxon>
        <taxon>fabids</taxon>
        <taxon>Fabales</taxon>
        <taxon>Fabaceae</taxon>
        <taxon>Papilionoideae</taxon>
        <taxon>50 kb inversion clade</taxon>
        <taxon>NPAAA clade</taxon>
        <taxon>indigoferoid/millettioid clade</taxon>
        <taxon>Phaseoleae</taxon>
        <taxon>Cajanus</taxon>
    </lineage>
</organism>
<gene>
    <name evidence="2" type="ORF">KK1_035862</name>
</gene>
<dbReference type="EMBL" id="KQ483703">
    <property type="protein sequence ID" value="KYP42715.1"/>
    <property type="molecule type" value="Genomic_DNA"/>
</dbReference>
<feature type="domain" description="RNase H type-1" evidence="1">
    <location>
        <begin position="1"/>
        <end position="74"/>
    </location>
</feature>
<dbReference type="GO" id="GO:0004523">
    <property type="term" value="F:RNA-DNA hybrid ribonuclease activity"/>
    <property type="evidence" value="ECO:0007669"/>
    <property type="project" value="InterPro"/>
</dbReference>
<accession>A0A151RJT9</accession>
<dbReference type="PANTHER" id="PTHR48475:SF1">
    <property type="entry name" value="RNASE H TYPE-1 DOMAIN-CONTAINING PROTEIN"/>
    <property type="match status" value="1"/>
</dbReference>
<protein>
    <recommendedName>
        <fullName evidence="1">RNase H type-1 domain-containing protein</fullName>
    </recommendedName>
</protein>
<evidence type="ECO:0000259" key="1">
    <source>
        <dbReference type="PROSITE" id="PS50879"/>
    </source>
</evidence>
<dbReference type="Proteomes" id="UP000075243">
    <property type="component" value="Unassembled WGS sequence"/>
</dbReference>
<sequence length="74" mass="8207">MFFDKASNIMGHGIRAVLISSQGKHIPVTARLDFECTNNMAEYEACILGLQAALDNEVTKLEVYDDSALVIYQL</sequence>
<dbReference type="InterPro" id="IPR036397">
    <property type="entry name" value="RNaseH_sf"/>
</dbReference>
<dbReference type="InterPro" id="IPR012337">
    <property type="entry name" value="RNaseH-like_sf"/>
</dbReference>
<dbReference type="PANTHER" id="PTHR48475">
    <property type="entry name" value="RIBONUCLEASE H"/>
    <property type="match status" value="1"/>
</dbReference>
<dbReference type="InterPro" id="IPR002156">
    <property type="entry name" value="RNaseH_domain"/>
</dbReference>
<dbReference type="PROSITE" id="PS50879">
    <property type="entry name" value="RNASE_H_1"/>
    <property type="match status" value="1"/>
</dbReference>
<dbReference type="Gene3D" id="3.30.420.10">
    <property type="entry name" value="Ribonuclease H-like superfamily/Ribonuclease H"/>
    <property type="match status" value="1"/>
</dbReference>
<keyword evidence="3" id="KW-1185">Reference proteome</keyword>
<dbReference type="GO" id="GO:0003676">
    <property type="term" value="F:nucleic acid binding"/>
    <property type="evidence" value="ECO:0007669"/>
    <property type="project" value="InterPro"/>
</dbReference>
<name>A0A151RJT9_CAJCA</name>
<proteinExistence type="predicted"/>
<evidence type="ECO:0000313" key="3">
    <source>
        <dbReference type="Proteomes" id="UP000075243"/>
    </source>
</evidence>
<dbReference type="OMA" id="LTITWHN"/>
<dbReference type="Pfam" id="PF13456">
    <property type="entry name" value="RVT_3"/>
    <property type="match status" value="1"/>
</dbReference>